<proteinExistence type="inferred from homology"/>
<organism evidence="4 5">
    <name type="scientific">Castilleja foliolosa</name>
    <dbReference type="NCBI Taxonomy" id="1961234"/>
    <lineage>
        <taxon>Eukaryota</taxon>
        <taxon>Viridiplantae</taxon>
        <taxon>Streptophyta</taxon>
        <taxon>Embryophyta</taxon>
        <taxon>Tracheophyta</taxon>
        <taxon>Spermatophyta</taxon>
        <taxon>Magnoliopsida</taxon>
        <taxon>eudicotyledons</taxon>
        <taxon>Gunneridae</taxon>
        <taxon>Pentapetalae</taxon>
        <taxon>asterids</taxon>
        <taxon>lamiids</taxon>
        <taxon>Lamiales</taxon>
        <taxon>Orobanchaceae</taxon>
        <taxon>Pedicularideae</taxon>
        <taxon>Castillejinae</taxon>
        <taxon>Castilleja</taxon>
    </lineage>
</organism>
<dbReference type="InterPro" id="IPR002885">
    <property type="entry name" value="PPR_rpt"/>
</dbReference>
<dbReference type="NCBIfam" id="TIGR00756">
    <property type="entry name" value="PPR"/>
    <property type="match status" value="5"/>
</dbReference>
<evidence type="ECO:0000313" key="5">
    <source>
        <dbReference type="Proteomes" id="UP001632038"/>
    </source>
</evidence>
<evidence type="ECO:0000256" key="1">
    <source>
        <dbReference type="ARBA" id="ARBA00007626"/>
    </source>
</evidence>
<name>A0ABD3EM15_9LAMI</name>
<dbReference type="Pfam" id="PF13041">
    <property type="entry name" value="PPR_2"/>
    <property type="match status" value="1"/>
</dbReference>
<dbReference type="InterPro" id="IPR011990">
    <property type="entry name" value="TPR-like_helical_dom_sf"/>
</dbReference>
<evidence type="ECO:0000256" key="3">
    <source>
        <dbReference type="PROSITE-ProRule" id="PRU00708"/>
    </source>
</evidence>
<evidence type="ECO:0000256" key="2">
    <source>
        <dbReference type="ARBA" id="ARBA00022737"/>
    </source>
</evidence>
<dbReference type="PANTHER" id="PTHR47939">
    <property type="entry name" value="MEMBRANE-ASSOCIATED SALT-INDUCIBLE PROTEIN-LIKE"/>
    <property type="match status" value="1"/>
</dbReference>
<feature type="repeat" description="PPR" evidence="3">
    <location>
        <begin position="244"/>
        <end position="278"/>
    </location>
</feature>
<keyword evidence="5" id="KW-1185">Reference proteome</keyword>
<dbReference type="EMBL" id="JAVIJP010000002">
    <property type="protein sequence ID" value="KAL3654802.1"/>
    <property type="molecule type" value="Genomic_DNA"/>
</dbReference>
<dbReference type="AlphaFoldDB" id="A0ABD3EM15"/>
<keyword evidence="2" id="KW-0677">Repeat</keyword>
<dbReference type="Pfam" id="PF01535">
    <property type="entry name" value="PPR"/>
    <property type="match status" value="4"/>
</dbReference>
<dbReference type="Proteomes" id="UP001632038">
    <property type="component" value="Unassembled WGS sequence"/>
</dbReference>
<gene>
    <name evidence="4" type="ORF">CASFOL_000588</name>
</gene>
<reference evidence="5" key="1">
    <citation type="journal article" date="2024" name="IScience">
        <title>Strigolactones Initiate the Formation of Haustorium-like Structures in Castilleja.</title>
        <authorList>
            <person name="Buerger M."/>
            <person name="Peterson D."/>
            <person name="Chory J."/>
        </authorList>
    </citation>
    <scope>NUCLEOTIDE SEQUENCE [LARGE SCALE GENOMIC DNA]</scope>
</reference>
<evidence type="ECO:0000313" key="4">
    <source>
        <dbReference type="EMBL" id="KAL3654802.1"/>
    </source>
</evidence>
<comment type="similarity">
    <text evidence="1">Belongs to the PPR family. P subfamily.</text>
</comment>
<protein>
    <recommendedName>
        <fullName evidence="6">Pentatricopeptide repeat-containing protein</fullName>
    </recommendedName>
</protein>
<dbReference type="InterPro" id="IPR050667">
    <property type="entry name" value="PPR-containing_protein"/>
</dbReference>
<accession>A0ABD3EM15</accession>
<dbReference type="PANTHER" id="PTHR47939:SF8">
    <property type="entry name" value="PENTACOTRIPEPTIDE-REPEAT REGION OF PRORP DOMAIN-CONTAINING PROTEIN"/>
    <property type="match status" value="1"/>
</dbReference>
<feature type="repeat" description="PPR" evidence="3">
    <location>
        <begin position="421"/>
        <end position="455"/>
    </location>
</feature>
<sequence length="502" mass="57900">MCWPLYSKLLFSFHSPKMLRGLFYCQRAMAAEKTHPWRKQISSANHPIYYNNFLFSSTALLSTLSSRKSSSLHNYYIRKRRKWPIKSYKTQWPENFAFRLAKQSFKQSIRKTKTHLLPDLINSFSAYKINPTPNSYHFLFKVLIQNRWLSNRLDQIQQILDHIEKNESFETPECVFIDLMEFYGDDNMFSNAVELFLRIPRLRCEPSVEVLNTLLSVLCRNKMGLELVPQTLVKSSQVMKTRVEESSFGILIKALCRIGSLSNAYDLMNQMVGEGFCVDQKVCSIMLATICRQMNCDIDDIMGFIEDLKKLGFEARKGDFCNVIRFLVKKEKCTDALGLLKQMKVNGIKPDIMCYNLVLDGLIHVKDFLSADRVFDELLVLGLIPDNYTYSVYISGLIMQKKVDDGIQILRSMEGLGCKPEPSTYNVIVRAMCGADEMDRVTEVVNEMRKECIRLNACTHKVLIDSFIRDGLCSKAVELFGEEVVNDILREVQLQPIKNSNI</sequence>
<dbReference type="PROSITE" id="PS51375">
    <property type="entry name" value="PPR"/>
    <property type="match status" value="4"/>
</dbReference>
<evidence type="ECO:0008006" key="6">
    <source>
        <dbReference type="Google" id="ProtNLM"/>
    </source>
</evidence>
<dbReference type="Gene3D" id="1.25.40.10">
    <property type="entry name" value="Tetratricopeptide repeat domain"/>
    <property type="match status" value="3"/>
</dbReference>
<feature type="repeat" description="PPR" evidence="3">
    <location>
        <begin position="351"/>
        <end position="385"/>
    </location>
</feature>
<feature type="repeat" description="PPR" evidence="3">
    <location>
        <begin position="386"/>
        <end position="420"/>
    </location>
</feature>
<comment type="caution">
    <text evidence="4">The sequence shown here is derived from an EMBL/GenBank/DDBJ whole genome shotgun (WGS) entry which is preliminary data.</text>
</comment>